<keyword evidence="2" id="KW-1185">Reference proteome</keyword>
<evidence type="ECO:0000313" key="2">
    <source>
        <dbReference type="Proteomes" id="UP000242869"/>
    </source>
</evidence>
<name>A0A1I4XWP6_9NEIS</name>
<proteinExistence type="predicted"/>
<keyword evidence="1" id="KW-0808">Transferase</keyword>
<dbReference type="GO" id="GO:0016740">
    <property type="term" value="F:transferase activity"/>
    <property type="evidence" value="ECO:0007669"/>
    <property type="project" value="UniProtKB-KW"/>
</dbReference>
<dbReference type="InterPro" id="IPR020022">
    <property type="entry name" value="N-acetyl_sugar_amidoTrfase"/>
</dbReference>
<evidence type="ECO:0000313" key="1">
    <source>
        <dbReference type="EMBL" id="SFN30126.1"/>
    </source>
</evidence>
<dbReference type="EMBL" id="FOVE01000006">
    <property type="protein sequence ID" value="SFN30126.1"/>
    <property type="molecule type" value="Genomic_DNA"/>
</dbReference>
<sequence>MSNPKPDNLEAYYGLPHDVVFCKKCCYSNQRPSSTKEFNHTKDSKKVTLAFDEEGVCDACRFAEKKETIDWKAREEQLLELLAKHRRTDGGYDCIVPGSGGKDSVYAAHVLKYKYGMNPLTVTWPPILYTDYGYRNFRNWIDIGGFDNISFNQNGRAMRTLTRLSIENLFHPFQTFILGQKQLAPKLALKFGIPLIFYGEHEAEFGNPIAETNSSLQDSSYHTYDNLDDLILGGIPIRQLREDYGLSLNELMPFLPAPREEYERGKVEVQYLGYYLKWLPQESYYYAVKHAGFEARPHRTDGTYSKYLGIDDKIDDLNYYCYFIKFGFGHCTEDASQEIRNGHITRDEGKALVARFDGEFPERYFMDVMNHLGMDPDYFRNELTDKFRSPHLWVKDNGIWKLRHNINGTGYND</sequence>
<organism evidence="1 2">
    <name type="scientific">Formivibrio citricus</name>
    <dbReference type="NCBI Taxonomy" id="83765"/>
    <lineage>
        <taxon>Bacteria</taxon>
        <taxon>Pseudomonadati</taxon>
        <taxon>Pseudomonadota</taxon>
        <taxon>Betaproteobacteria</taxon>
        <taxon>Neisseriales</taxon>
        <taxon>Chitinibacteraceae</taxon>
        <taxon>Formivibrio</taxon>
    </lineage>
</organism>
<dbReference type="AlphaFoldDB" id="A0A1I4XWP6"/>
<dbReference type="RefSeq" id="WP_091192592.1">
    <property type="nucleotide sequence ID" value="NZ_FOVE01000006.1"/>
</dbReference>
<dbReference type="STRING" id="83765.SAMN05660284_01149"/>
<dbReference type="OrthoDB" id="8557965at2"/>
<reference evidence="2" key="1">
    <citation type="submission" date="2016-10" db="EMBL/GenBank/DDBJ databases">
        <authorList>
            <person name="Varghese N."/>
            <person name="Submissions S."/>
        </authorList>
    </citation>
    <scope>NUCLEOTIDE SEQUENCE [LARGE SCALE GENOMIC DNA]</scope>
    <source>
        <strain evidence="2">DSM 6150</strain>
    </source>
</reference>
<accession>A0A1I4XWP6</accession>
<dbReference type="SUPFAM" id="SSF52402">
    <property type="entry name" value="Adenine nucleotide alpha hydrolases-like"/>
    <property type="match status" value="1"/>
</dbReference>
<protein>
    <submittedName>
        <fullName evidence="1">N-acetyl sugar amidotransferase</fullName>
    </submittedName>
</protein>
<gene>
    <name evidence="1" type="ORF">SAMN05660284_01149</name>
</gene>
<dbReference type="NCBIfam" id="TIGR03573">
    <property type="entry name" value="WbuX"/>
    <property type="match status" value="1"/>
</dbReference>
<dbReference type="Proteomes" id="UP000242869">
    <property type="component" value="Unassembled WGS sequence"/>
</dbReference>